<dbReference type="Gene3D" id="2.130.10.30">
    <property type="entry name" value="Regulator of chromosome condensation 1/beta-lactamase-inhibitor protein II"/>
    <property type="match status" value="2"/>
</dbReference>
<accession>A0A5E4WIS1</accession>
<evidence type="ECO:0000313" key="1">
    <source>
        <dbReference type="EMBL" id="VVE24538.1"/>
    </source>
</evidence>
<dbReference type="EMBL" id="CABPSI010000003">
    <property type="protein sequence ID" value="VVE24538.1"/>
    <property type="molecule type" value="Genomic_DNA"/>
</dbReference>
<dbReference type="PANTHER" id="PTHR45982">
    <property type="entry name" value="REGULATOR OF CHROMOSOME CONDENSATION"/>
    <property type="match status" value="1"/>
</dbReference>
<dbReference type="Proteomes" id="UP000333828">
    <property type="component" value="Unassembled WGS sequence"/>
</dbReference>
<dbReference type="InterPro" id="IPR009091">
    <property type="entry name" value="RCC1/BLIP-II"/>
</dbReference>
<proteinExistence type="predicted"/>
<gene>
    <name evidence="1" type="ORF">PIN31115_03319</name>
</gene>
<name>A0A5E4WIS1_9BURK</name>
<dbReference type="AlphaFoldDB" id="A0A5E4WIS1"/>
<dbReference type="SUPFAM" id="SSF50985">
    <property type="entry name" value="RCC1/BLIP-II"/>
    <property type="match status" value="2"/>
</dbReference>
<evidence type="ECO:0000313" key="2">
    <source>
        <dbReference type="Proteomes" id="UP000333828"/>
    </source>
</evidence>
<reference evidence="1 2" key="1">
    <citation type="submission" date="2019-08" db="EMBL/GenBank/DDBJ databases">
        <authorList>
            <person name="Peeters C."/>
        </authorList>
    </citation>
    <scope>NUCLEOTIDE SEQUENCE [LARGE SCALE GENOMIC DNA]</scope>
    <source>
        <strain evidence="1 2">LMG 31115</strain>
    </source>
</reference>
<keyword evidence="2" id="KW-1185">Reference proteome</keyword>
<protein>
    <submittedName>
        <fullName evidence="1">Uncharacterized protein</fullName>
    </submittedName>
</protein>
<dbReference type="InterPro" id="IPR051553">
    <property type="entry name" value="Ran_GTPase-activating"/>
</dbReference>
<dbReference type="PANTHER" id="PTHR45982:SF1">
    <property type="entry name" value="REGULATOR OF CHROMOSOME CONDENSATION"/>
    <property type="match status" value="1"/>
</dbReference>
<sequence length="1035" mass="108286">MCEQAVNGALNPDDLTVQGASFIVKAYAGMAVGDYLLLRFDVGGPNEVTVDFDVTTNFVGQDITIRIPKNKILPALDTEVDVDYVVERAAGGDNLESDILSLYIGVRDDAGLTAPSVDEADGDHLDPEYIEYGIRVRIPVYDGMAIGDEIVLHWAALGDAGYYTDRITVRAVREVTFPILTENLAPFLDKRVPVSYEVLRDGAVYPSDVFDLRIGEVADEGLLAIPAVVEATGNVLNPDLVTGGATAHIGPYEGNQAGDYVHVVWGGGPPTGFESYIDITERYLTEPYPVRIPFDKISPFIDRSVALYYEKELPDGTWQLSQTLTLDVKRETVQAGPPAVPLSSDGKLDPRDIDPAYGAEVAVPPYTGMRQGDTVVMIWKGEGGGDFESPPYIVKSTDVGNAVSFYVPYLSVMASLDKGVDVHYEVTRAGTVIIVSTALELSIRQSDPPAAILLEAVGDSVNPDDCLDGAHVQLPAGAKFRAGDKVSFRWHGLSGAGTFTKTITVADAEAGGPLEVVVPHATVAANVNGTVSLEYTISRANGAEDEAAPPAIFDVVAVPGSGELLVLGARGSDNVCFGYGKPQYVSAFQKSSRQGLNAQWRYDDEVDWTLAHSFRDVRPWMPLRVRSTDDTLTLNPANITGSGVLESVLGYAAFAGHLKKGNVVGWGSAAHGSAVPPTIITYDDVVETSSTQGAFAVRRSNGRIAVWGNTAQGGALPAGFTVTDAVRIVGNTTAFGLLRANGQVMAWGRGDTGVTIPAEIEALTNIVSLHAAGLAFAAMLANGAVVSWGIAASGGTLPPDIGALADIVDVRGNLGGFMALRANKHVVAWGGGPYDNGVPAVIAARSDIMALASATIHAFAVRTDKHEVLAWGHADFGGTVPADIAALSDVEEVVATQSAFCARRANGAVVAWGNSAQGGTVPQAVAVLNNIVHVASNWGAFAALCSDGTVVAWGMPAIGGSTAAVAPQLVNVRAIYSNTEAFAAVLADGGVVTWGVAAAGGDSTAVKPILDSGLTYEATSAVRGRALTALALQMR</sequence>
<organism evidence="1 2">
    <name type="scientific">Pandoraea iniqua</name>
    <dbReference type="NCBI Taxonomy" id="2508288"/>
    <lineage>
        <taxon>Bacteria</taxon>
        <taxon>Pseudomonadati</taxon>
        <taxon>Pseudomonadota</taxon>
        <taxon>Betaproteobacteria</taxon>
        <taxon>Burkholderiales</taxon>
        <taxon>Burkholderiaceae</taxon>
        <taxon>Pandoraea</taxon>
    </lineage>
</organism>